<proteinExistence type="predicted"/>
<dbReference type="EMBL" id="BMAV01012154">
    <property type="protein sequence ID" value="GFY58556.1"/>
    <property type="molecule type" value="Genomic_DNA"/>
</dbReference>
<dbReference type="AlphaFoldDB" id="A0A8X6XW25"/>
<reference evidence="1" key="1">
    <citation type="submission" date="2020-08" db="EMBL/GenBank/DDBJ databases">
        <title>Multicomponent nature underlies the extraordinary mechanical properties of spider dragline silk.</title>
        <authorList>
            <person name="Kono N."/>
            <person name="Nakamura H."/>
            <person name="Mori M."/>
            <person name="Yoshida Y."/>
            <person name="Ohtoshi R."/>
            <person name="Malay A.D."/>
            <person name="Moran D.A.P."/>
            <person name="Tomita M."/>
            <person name="Numata K."/>
            <person name="Arakawa K."/>
        </authorList>
    </citation>
    <scope>NUCLEOTIDE SEQUENCE</scope>
</reference>
<dbReference type="OrthoDB" id="6460863at2759"/>
<sequence>MLDTGDHQQRIEFANKYSLQYDSKNDWHLRISWTKEAHFTIIGAIHSKNCVHWADTNPNVMASMPLYVAKFTVLRHCRHNCVSGPYFFEKTTLKGFKHDL</sequence>
<comment type="caution">
    <text evidence="1">The sequence shown here is derived from an EMBL/GenBank/DDBJ whole genome shotgun (WGS) entry which is preliminary data.</text>
</comment>
<keyword evidence="2" id="KW-1185">Reference proteome</keyword>
<protein>
    <submittedName>
        <fullName evidence="1">Uncharacterized protein</fullName>
    </submittedName>
</protein>
<evidence type="ECO:0000313" key="1">
    <source>
        <dbReference type="EMBL" id="GFY58556.1"/>
    </source>
</evidence>
<organism evidence="1 2">
    <name type="scientific">Trichonephila inaurata madagascariensis</name>
    <dbReference type="NCBI Taxonomy" id="2747483"/>
    <lineage>
        <taxon>Eukaryota</taxon>
        <taxon>Metazoa</taxon>
        <taxon>Ecdysozoa</taxon>
        <taxon>Arthropoda</taxon>
        <taxon>Chelicerata</taxon>
        <taxon>Arachnida</taxon>
        <taxon>Araneae</taxon>
        <taxon>Araneomorphae</taxon>
        <taxon>Entelegynae</taxon>
        <taxon>Araneoidea</taxon>
        <taxon>Nephilidae</taxon>
        <taxon>Trichonephila</taxon>
        <taxon>Trichonephila inaurata</taxon>
    </lineage>
</organism>
<accession>A0A8X6XW25</accession>
<dbReference type="Proteomes" id="UP000886998">
    <property type="component" value="Unassembled WGS sequence"/>
</dbReference>
<evidence type="ECO:0000313" key="2">
    <source>
        <dbReference type="Proteomes" id="UP000886998"/>
    </source>
</evidence>
<gene>
    <name evidence="1" type="ORF">TNIN_95961</name>
</gene>
<name>A0A8X6XW25_9ARAC</name>